<feature type="non-terminal residue" evidence="1">
    <location>
        <position position="55"/>
    </location>
</feature>
<feature type="non-terminal residue" evidence="1">
    <location>
        <position position="1"/>
    </location>
</feature>
<organism evidence="1 2">
    <name type="scientific">Cirrhinus mrigala</name>
    <name type="common">Mrigala</name>
    <dbReference type="NCBI Taxonomy" id="683832"/>
    <lineage>
        <taxon>Eukaryota</taxon>
        <taxon>Metazoa</taxon>
        <taxon>Chordata</taxon>
        <taxon>Craniata</taxon>
        <taxon>Vertebrata</taxon>
        <taxon>Euteleostomi</taxon>
        <taxon>Actinopterygii</taxon>
        <taxon>Neopterygii</taxon>
        <taxon>Teleostei</taxon>
        <taxon>Ostariophysi</taxon>
        <taxon>Cypriniformes</taxon>
        <taxon>Cyprinidae</taxon>
        <taxon>Labeoninae</taxon>
        <taxon>Labeonini</taxon>
        <taxon>Cirrhinus</taxon>
    </lineage>
</organism>
<protein>
    <submittedName>
        <fullName evidence="1">Uncharacterized protein</fullName>
    </submittedName>
</protein>
<evidence type="ECO:0000313" key="1">
    <source>
        <dbReference type="EMBL" id="KAL0168154.1"/>
    </source>
</evidence>
<sequence length="55" mass="6054">GLGQQLLKVYGSVVTNVKKTHHTSFNLAKDGVSIVLRSFGTVREKTLDNLSYYGL</sequence>
<dbReference type="EMBL" id="JAMKFB020000018">
    <property type="protein sequence ID" value="KAL0168154.1"/>
    <property type="molecule type" value="Genomic_DNA"/>
</dbReference>
<name>A0ABD0P206_CIRMR</name>
<proteinExistence type="predicted"/>
<evidence type="ECO:0000313" key="2">
    <source>
        <dbReference type="Proteomes" id="UP001529510"/>
    </source>
</evidence>
<comment type="caution">
    <text evidence="1">The sequence shown here is derived from an EMBL/GenBank/DDBJ whole genome shotgun (WGS) entry which is preliminary data.</text>
</comment>
<reference evidence="1 2" key="1">
    <citation type="submission" date="2024-05" db="EMBL/GenBank/DDBJ databases">
        <title>Genome sequencing and assembly of Indian major carp, Cirrhinus mrigala (Hamilton, 1822).</title>
        <authorList>
            <person name="Mohindra V."/>
            <person name="Chowdhury L.M."/>
            <person name="Lal K."/>
            <person name="Jena J.K."/>
        </authorList>
    </citation>
    <scope>NUCLEOTIDE SEQUENCE [LARGE SCALE GENOMIC DNA]</scope>
    <source>
        <strain evidence="1">CM1030</strain>
        <tissue evidence="1">Blood</tissue>
    </source>
</reference>
<gene>
    <name evidence="1" type="ORF">M9458_036376</name>
</gene>
<accession>A0ABD0P206</accession>
<dbReference type="AlphaFoldDB" id="A0ABD0P206"/>
<keyword evidence="2" id="KW-1185">Reference proteome</keyword>
<dbReference type="Proteomes" id="UP001529510">
    <property type="component" value="Unassembled WGS sequence"/>
</dbReference>